<dbReference type="GO" id="GO:0030091">
    <property type="term" value="P:protein repair"/>
    <property type="evidence" value="ECO:0007669"/>
    <property type="project" value="UniProtKB-UniRule"/>
</dbReference>
<dbReference type="AlphaFoldDB" id="A0A271IWV6"/>
<evidence type="ECO:0000256" key="7">
    <source>
        <dbReference type="HAMAP-Rule" id="MF_00090"/>
    </source>
</evidence>
<proteinExistence type="inferred from homology"/>
<dbReference type="Gene3D" id="3.40.50.150">
    <property type="entry name" value="Vaccinia Virus protein VP39"/>
    <property type="match status" value="1"/>
</dbReference>
<comment type="subcellular location">
    <subcellularLocation>
        <location evidence="1 7">Cytoplasm</location>
    </subcellularLocation>
</comment>
<comment type="catalytic activity">
    <reaction evidence="7">
        <text>[protein]-L-isoaspartate + S-adenosyl-L-methionine = [protein]-L-isoaspartate alpha-methyl ester + S-adenosyl-L-homocysteine</text>
        <dbReference type="Rhea" id="RHEA:12705"/>
        <dbReference type="Rhea" id="RHEA-COMP:12143"/>
        <dbReference type="Rhea" id="RHEA-COMP:12144"/>
        <dbReference type="ChEBI" id="CHEBI:57856"/>
        <dbReference type="ChEBI" id="CHEBI:59789"/>
        <dbReference type="ChEBI" id="CHEBI:90596"/>
        <dbReference type="ChEBI" id="CHEBI:90598"/>
        <dbReference type="EC" id="2.1.1.77"/>
    </reaction>
</comment>
<keyword evidence="6 7" id="KW-0949">S-adenosyl-L-methionine</keyword>
<dbReference type="NCBIfam" id="NF001453">
    <property type="entry name" value="PRK00312.1"/>
    <property type="match status" value="1"/>
</dbReference>
<dbReference type="PROSITE" id="PS01279">
    <property type="entry name" value="PCMT"/>
    <property type="match status" value="1"/>
</dbReference>
<dbReference type="EC" id="2.1.1.77" evidence="7"/>
<dbReference type="GO" id="GO:0005737">
    <property type="term" value="C:cytoplasm"/>
    <property type="evidence" value="ECO:0007669"/>
    <property type="project" value="UniProtKB-SubCell"/>
</dbReference>
<dbReference type="FunFam" id="3.40.50.150:FF:000010">
    <property type="entry name" value="Protein-L-isoaspartate O-methyltransferase"/>
    <property type="match status" value="1"/>
</dbReference>
<dbReference type="GO" id="GO:0032259">
    <property type="term" value="P:methylation"/>
    <property type="evidence" value="ECO:0007669"/>
    <property type="project" value="UniProtKB-KW"/>
</dbReference>
<keyword evidence="3 7" id="KW-0963">Cytoplasm</keyword>
<feature type="active site" evidence="7">
    <location>
        <position position="66"/>
    </location>
</feature>
<dbReference type="NCBIfam" id="TIGR00080">
    <property type="entry name" value="pimt"/>
    <property type="match status" value="1"/>
</dbReference>
<keyword evidence="4 7" id="KW-0489">Methyltransferase</keyword>
<dbReference type="HAMAP" id="MF_00090">
    <property type="entry name" value="PIMT"/>
    <property type="match status" value="1"/>
</dbReference>
<comment type="similarity">
    <text evidence="2 7">Belongs to the methyltransferase superfamily. L-isoaspartyl/D-aspartyl protein methyltransferase family.</text>
</comment>
<dbReference type="OrthoDB" id="9810066at2"/>
<evidence type="ECO:0000256" key="1">
    <source>
        <dbReference type="ARBA" id="ARBA00004496"/>
    </source>
</evidence>
<protein>
    <recommendedName>
        <fullName evidence="7">Protein-L-isoaspartate O-methyltransferase</fullName>
        <ecNumber evidence="7">2.1.1.77</ecNumber>
    </recommendedName>
    <alternativeName>
        <fullName evidence="7">L-isoaspartyl protein carboxyl methyltransferase</fullName>
    </alternativeName>
    <alternativeName>
        <fullName evidence="7">Protein L-isoaspartyl methyltransferase</fullName>
    </alternativeName>
    <alternativeName>
        <fullName evidence="7">Protein-beta-aspartate methyltransferase</fullName>
        <shortName evidence="7">PIMT</shortName>
    </alternativeName>
</protein>
<dbReference type="InterPro" id="IPR000682">
    <property type="entry name" value="PCMT"/>
</dbReference>
<keyword evidence="5 7" id="KW-0808">Transferase</keyword>
<dbReference type="EMBL" id="MQWD01000001">
    <property type="protein sequence ID" value="PAP75205.1"/>
    <property type="molecule type" value="Genomic_DNA"/>
</dbReference>
<name>A0A271IWV6_9BACT</name>
<evidence type="ECO:0000256" key="6">
    <source>
        <dbReference type="ARBA" id="ARBA00022691"/>
    </source>
</evidence>
<dbReference type="InterPro" id="IPR029063">
    <property type="entry name" value="SAM-dependent_MTases_sf"/>
</dbReference>
<organism evidence="8 9">
    <name type="scientific">Rubrivirga marina</name>
    <dbReference type="NCBI Taxonomy" id="1196024"/>
    <lineage>
        <taxon>Bacteria</taxon>
        <taxon>Pseudomonadati</taxon>
        <taxon>Rhodothermota</taxon>
        <taxon>Rhodothermia</taxon>
        <taxon>Rhodothermales</taxon>
        <taxon>Rubricoccaceae</taxon>
        <taxon>Rubrivirga</taxon>
    </lineage>
</organism>
<dbReference type="PANTHER" id="PTHR11579">
    <property type="entry name" value="PROTEIN-L-ISOASPARTATE O-METHYLTRANSFERASE"/>
    <property type="match status" value="1"/>
</dbReference>
<evidence type="ECO:0000313" key="8">
    <source>
        <dbReference type="EMBL" id="PAP75205.1"/>
    </source>
</evidence>
<comment type="function">
    <text evidence="7">Catalyzes the methyl esterification of L-isoaspartyl residues in peptides and proteins that result from spontaneous decomposition of normal L-aspartyl and L-asparaginyl residues. It plays a role in the repair and/or degradation of damaged proteins.</text>
</comment>
<evidence type="ECO:0000313" key="9">
    <source>
        <dbReference type="Proteomes" id="UP000216339"/>
    </source>
</evidence>
<evidence type="ECO:0000256" key="2">
    <source>
        <dbReference type="ARBA" id="ARBA00005369"/>
    </source>
</evidence>
<gene>
    <name evidence="7" type="primary">pcm</name>
    <name evidence="8" type="ORF">BSZ37_01485</name>
</gene>
<dbReference type="PANTHER" id="PTHR11579:SF0">
    <property type="entry name" value="PROTEIN-L-ISOASPARTATE(D-ASPARTATE) O-METHYLTRANSFERASE"/>
    <property type="match status" value="1"/>
</dbReference>
<reference evidence="8 9" key="1">
    <citation type="submission" date="2016-11" db="EMBL/GenBank/DDBJ databases">
        <title>Study of marine rhodopsin-containing bacteria.</title>
        <authorList>
            <person name="Yoshizawa S."/>
            <person name="Kumagai Y."/>
            <person name="Kogure K."/>
        </authorList>
    </citation>
    <scope>NUCLEOTIDE SEQUENCE [LARGE SCALE GENOMIC DNA]</scope>
    <source>
        <strain evidence="8 9">SAORIC-28</strain>
    </source>
</reference>
<evidence type="ECO:0000256" key="5">
    <source>
        <dbReference type="ARBA" id="ARBA00022679"/>
    </source>
</evidence>
<accession>A0A271IWV6</accession>
<evidence type="ECO:0000256" key="3">
    <source>
        <dbReference type="ARBA" id="ARBA00022490"/>
    </source>
</evidence>
<dbReference type="SUPFAM" id="SSF53335">
    <property type="entry name" value="S-adenosyl-L-methionine-dependent methyltransferases"/>
    <property type="match status" value="1"/>
</dbReference>
<dbReference type="Pfam" id="PF01135">
    <property type="entry name" value="PCMT"/>
    <property type="match status" value="1"/>
</dbReference>
<dbReference type="GO" id="GO:0004719">
    <property type="term" value="F:protein-L-isoaspartate (D-aspartate) O-methyltransferase activity"/>
    <property type="evidence" value="ECO:0007669"/>
    <property type="project" value="UniProtKB-UniRule"/>
</dbReference>
<evidence type="ECO:0000256" key="4">
    <source>
        <dbReference type="ARBA" id="ARBA00022603"/>
    </source>
</evidence>
<comment type="caution">
    <text evidence="8">The sequence shown here is derived from an EMBL/GenBank/DDBJ whole genome shotgun (WGS) entry which is preliminary data.</text>
</comment>
<dbReference type="Proteomes" id="UP000216339">
    <property type="component" value="Unassembled WGS sequence"/>
</dbReference>
<sequence length="222" mass="24378">MLLTDRQAAAFRRRLVDDLRERGIADERVLAAIGRVPRHRFMPDTGLHRQAYDDVALPIGEGQTISQPYTVARMTELLDIREGERVLEVGTGSGYQAAVLAELGARVFSIERHAALLQKTRPILKALGYDPVVRTQVGDGTYGWPGYAPFDAIIVTAGGPEVPAELRDQLRDPVDGQPDARLLIPVGPPKRQVLHRITKTGPDAFADERFDGVVFVPLVRGA</sequence>
<keyword evidence="9" id="KW-1185">Reference proteome</keyword>
<dbReference type="CDD" id="cd02440">
    <property type="entry name" value="AdoMet_MTases"/>
    <property type="match status" value="1"/>
</dbReference>
<dbReference type="RefSeq" id="WP_095508842.1">
    <property type="nucleotide sequence ID" value="NZ_MQWD01000001.1"/>
</dbReference>